<name>K3WWF6_GLOUD</name>
<dbReference type="HOGENOM" id="CLU_1055309_0_0_1"/>
<dbReference type="Proteomes" id="UP000019132">
    <property type="component" value="Unassembled WGS sequence"/>
</dbReference>
<dbReference type="InParanoid" id="K3WWF6"/>
<evidence type="ECO:0000256" key="2">
    <source>
        <dbReference type="ARBA" id="ARBA00022771"/>
    </source>
</evidence>
<reference evidence="8" key="2">
    <citation type="submission" date="2010-04" db="EMBL/GenBank/DDBJ databases">
        <authorList>
            <person name="Buell R."/>
            <person name="Hamilton J."/>
            <person name="Hostetler J."/>
        </authorList>
    </citation>
    <scope>NUCLEOTIDE SEQUENCE [LARGE SCALE GENOMIC DNA]</scope>
    <source>
        <strain evidence="8">DAOM:BR144</strain>
    </source>
</reference>
<dbReference type="AlphaFoldDB" id="K3WWF6"/>
<evidence type="ECO:0000313" key="7">
    <source>
        <dbReference type="EnsemblProtists" id="PYU1_T009304"/>
    </source>
</evidence>
<protein>
    <recommendedName>
        <fullName evidence="6">SWIM-type domain-containing protein</fullName>
    </recommendedName>
</protein>
<feature type="domain" description="SWIM-type" evidence="6">
    <location>
        <begin position="185"/>
        <end position="217"/>
    </location>
</feature>
<dbReference type="EnsemblProtists" id="PYU1_T009304">
    <property type="protein sequence ID" value="PYU1_T009304"/>
    <property type="gene ID" value="PYU1_G009286"/>
</dbReference>
<keyword evidence="3" id="KW-0862">Zinc</keyword>
<accession>K3WWF6</accession>
<dbReference type="InterPro" id="IPR006564">
    <property type="entry name" value="Znf_PMZ"/>
</dbReference>
<dbReference type="PROSITE" id="PS50966">
    <property type="entry name" value="ZF_SWIM"/>
    <property type="match status" value="1"/>
</dbReference>
<dbReference type="GO" id="GO:0008270">
    <property type="term" value="F:zinc ion binding"/>
    <property type="evidence" value="ECO:0007669"/>
    <property type="project" value="UniProtKB-KW"/>
</dbReference>
<evidence type="ECO:0000259" key="6">
    <source>
        <dbReference type="PROSITE" id="PS50966"/>
    </source>
</evidence>
<reference evidence="8" key="1">
    <citation type="journal article" date="2010" name="Genome Biol.">
        <title>Genome sequence of the necrotrophic plant pathogen Pythium ultimum reveals original pathogenicity mechanisms and effector repertoire.</title>
        <authorList>
            <person name="Levesque C.A."/>
            <person name="Brouwer H."/>
            <person name="Cano L."/>
            <person name="Hamilton J.P."/>
            <person name="Holt C."/>
            <person name="Huitema E."/>
            <person name="Raffaele S."/>
            <person name="Robideau G.P."/>
            <person name="Thines M."/>
            <person name="Win J."/>
            <person name="Zerillo M.M."/>
            <person name="Beakes G.W."/>
            <person name="Boore J.L."/>
            <person name="Busam D."/>
            <person name="Dumas B."/>
            <person name="Ferriera S."/>
            <person name="Fuerstenberg S.I."/>
            <person name="Gachon C.M."/>
            <person name="Gaulin E."/>
            <person name="Govers F."/>
            <person name="Grenville-Briggs L."/>
            <person name="Horner N."/>
            <person name="Hostetler J."/>
            <person name="Jiang R.H."/>
            <person name="Johnson J."/>
            <person name="Krajaejun T."/>
            <person name="Lin H."/>
            <person name="Meijer H.J."/>
            <person name="Moore B."/>
            <person name="Morris P."/>
            <person name="Phuntmart V."/>
            <person name="Puiu D."/>
            <person name="Shetty J."/>
            <person name="Stajich J.E."/>
            <person name="Tripathy S."/>
            <person name="Wawra S."/>
            <person name="van West P."/>
            <person name="Whitty B.R."/>
            <person name="Coutinho P.M."/>
            <person name="Henrissat B."/>
            <person name="Martin F."/>
            <person name="Thomas P.D."/>
            <person name="Tyler B.M."/>
            <person name="De Vries R.P."/>
            <person name="Kamoun S."/>
            <person name="Yandell M."/>
            <person name="Tisserat N."/>
            <person name="Buell C.R."/>
        </authorList>
    </citation>
    <scope>NUCLEOTIDE SEQUENCE</scope>
    <source>
        <strain evidence="8">DAOM:BR144</strain>
    </source>
</reference>
<keyword evidence="2 4" id="KW-0863">Zinc-finger</keyword>
<dbReference type="EMBL" id="GL376632">
    <property type="status" value="NOT_ANNOTATED_CDS"/>
    <property type="molecule type" value="Genomic_DNA"/>
</dbReference>
<keyword evidence="1" id="KW-0479">Metal-binding</keyword>
<evidence type="ECO:0000256" key="5">
    <source>
        <dbReference type="SAM" id="MobiDB-lite"/>
    </source>
</evidence>
<evidence type="ECO:0000256" key="4">
    <source>
        <dbReference type="PROSITE-ProRule" id="PRU00325"/>
    </source>
</evidence>
<dbReference type="SMART" id="SM00575">
    <property type="entry name" value="ZnF_PMZ"/>
    <property type="match status" value="1"/>
</dbReference>
<sequence length="323" mass="36689">MYAVDHLVRYMLHEKLILETDEVAFVKQAHATESVDEFRAILNNLRLYRPSATSFLESLDPRTWAFCANLDRPWHGRQLDLSSAVDSSTDGSAPTPDSIKVNSIETPCQYLYERMNAMMKNLFERSASAKKWTETTQGITPYAKQLLDQESNLVDQYEVLPCSTEIVYVRHASNQNEIATHRRTRKVHLREKTCTCTTFHQFRIPCRHILAALTFAGNRADGSLAHAFFDPCYLVSSYATAFRDKFIQIPLEEDLEANSTILPPQRVLLPASGRSSNKRKQPSVNESQTSFTAAEGTSVRTYQCSVCKSQDGHNRKTCPQMPR</sequence>
<dbReference type="STRING" id="431595.K3WWF6"/>
<dbReference type="eggNOG" id="ENOG502T42A">
    <property type="taxonomic scope" value="Eukaryota"/>
</dbReference>
<feature type="region of interest" description="Disordered" evidence="5">
    <location>
        <begin position="268"/>
        <end position="298"/>
    </location>
</feature>
<keyword evidence="8" id="KW-1185">Reference proteome</keyword>
<evidence type="ECO:0000313" key="8">
    <source>
        <dbReference type="Proteomes" id="UP000019132"/>
    </source>
</evidence>
<dbReference type="VEuPathDB" id="FungiDB:PYU1_G009286"/>
<dbReference type="InterPro" id="IPR007527">
    <property type="entry name" value="Znf_SWIM"/>
</dbReference>
<evidence type="ECO:0000256" key="3">
    <source>
        <dbReference type="ARBA" id="ARBA00022833"/>
    </source>
</evidence>
<proteinExistence type="predicted"/>
<dbReference type="Pfam" id="PF04434">
    <property type="entry name" value="SWIM"/>
    <property type="match status" value="1"/>
</dbReference>
<reference evidence="7" key="3">
    <citation type="submission" date="2015-02" db="UniProtKB">
        <authorList>
            <consortium name="EnsemblProtists"/>
        </authorList>
    </citation>
    <scope>IDENTIFICATION</scope>
    <source>
        <strain evidence="7">DAOM BR144</strain>
    </source>
</reference>
<evidence type="ECO:0000256" key="1">
    <source>
        <dbReference type="ARBA" id="ARBA00022723"/>
    </source>
</evidence>
<feature type="compositionally biased region" description="Polar residues" evidence="5">
    <location>
        <begin position="282"/>
        <end position="292"/>
    </location>
</feature>
<organism evidence="7 8">
    <name type="scientific">Globisporangium ultimum (strain ATCC 200006 / CBS 805.95 / DAOM BR144)</name>
    <name type="common">Pythium ultimum</name>
    <dbReference type="NCBI Taxonomy" id="431595"/>
    <lineage>
        <taxon>Eukaryota</taxon>
        <taxon>Sar</taxon>
        <taxon>Stramenopiles</taxon>
        <taxon>Oomycota</taxon>
        <taxon>Peronosporomycetes</taxon>
        <taxon>Pythiales</taxon>
        <taxon>Pythiaceae</taxon>
        <taxon>Globisporangium</taxon>
    </lineage>
</organism>